<keyword evidence="2" id="KW-1185">Reference proteome</keyword>
<sequence>MLAEKCDGELMPYVDIPGFHDPGIFWSGKGELLMMFNTHSHYACFGLWIIDLRTLYPPLSMPPQIIPNSHRNSLATQRIHVPLLKRIGYSSFPQVANPTSTTTSQTHEAGLAVVQLPSC</sequence>
<name>A0ABR4BC88_9LECA</name>
<gene>
    <name evidence="1" type="ORF">ABVK25_004859</name>
</gene>
<organism evidence="1 2">
    <name type="scientific">Lepraria finkii</name>
    <dbReference type="NCBI Taxonomy" id="1340010"/>
    <lineage>
        <taxon>Eukaryota</taxon>
        <taxon>Fungi</taxon>
        <taxon>Dikarya</taxon>
        <taxon>Ascomycota</taxon>
        <taxon>Pezizomycotina</taxon>
        <taxon>Lecanoromycetes</taxon>
        <taxon>OSLEUM clade</taxon>
        <taxon>Lecanoromycetidae</taxon>
        <taxon>Lecanorales</taxon>
        <taxon>Lecanorineae</taxon>
        <taxon>Stereocaulaceae</taxon>
        <taxon>Lepraria</taxon>
    </lineage>
</organism>
<protein>
    <submittedName>
        <fullName evidence="1">Uncharacterized protein</fullName>
    </submittedName>
</protein>
<dbReference type="EMBL" id="JBHFEH010000013">
    <property type="protein sequence ID" value="KAL2055037.1"/>
    <property type="molecule type" value="Genomic_DNA"/>
</dbReference>
<accession>A0ABR4BC88</accession>
<proteinExistence type="predicted"/>
<comment type="caution">
    <text evidence="1">The sequence shown here is derived from an EMBL/GenBank/DDBJ whole genome shotgun (WGS) entry which is preliminary data.</text>
</comment>
<evidence type="ECO:0000313" key="2">
    <source>
        <dbReference type="Proteomes" id="UP001590951"/>
    </source>
</evidence>
<reference evidence="1 2" key="1">
    <citation type="submission" date="2024-09" db="EMBL/GenBank/DDBJ databases">
        <title>Rethinking Asexuality: The Enigmatic Case of Functional Sexual Genes in Lepraria (Stereocaulaceae).</title>
        <authorList>
            <person name="Doellman M."/>
            <person name="Sun Y."/>
            <person name="Barcenas-Pena A."/>
            <person name="Lumbsch H.T."/>
            <person name="Grewe F."/>
        </authorList>
    </citation>
    <scope>NUCLEOTIDE SEQUENCE [LARGE SCALE GENOMIC DNA]</scope>
    <source>
        <strain evidence="1 2">Grewe 0041</strain>
    </source>
</reference>
<evidence type="ECO:0000313" key="1">
    <source>
        <dbReference type="EMBL" id="KAL2055037.1"/>
    </source>
</evidence>
<dbReference type="Proteomes" id="UP001590951">
    <property type="component" value="Unassembled WGS sequence"/>
</dbReference>